<dbReference type="GO" id="GO:0006897">
    <property type="term" value="P:endocytosis"/>
    <property type="evidence" value="ECO:0007669"/>
    <property type="project" value="TreeGrafter"/>
</dbReference>
<name>A0A9N8HBN5_9STRA</name>
<dbReference type="GO" id="GO:0005739">
    <property type="term" value="C:mitochondrion"/>
    <property type="evidence" value="ECO:0007669"/>
    <property type="project" value="TreeGrafter"/>
</dbReference>
<organism evidence="3 4">
    <name type="scientific">Seminavis robusta</name>
    <dbReference type="NCBI Taxonomy" id="568900"/>
    <lineage>
        <taxon>Eukaryota</taxon>
        <taxon>Sar</taxon>
        <taxon>Stramenopiles</taxon>
        <taxon>Ochrophyta</taxon>
        <taxon>Bacillariophyta</taxon>
        <taxon>Bacillariophyceae</taxon>
        <taxon>Bacillariophycidae</taxon>
        <taxon>Naviculales</taxon>
        <taxon>Naviculaceae</taxon>
        <taxon>Seminavis</taxon>
    </lineage>
</organism>
<dbReference type="InterPro" id="IPR020850">
    <property type="entry name" value="GED_dom"/>
</dbReference>
<feature type="domain" description="GED" evidence="1">
    <location>
        <begin position="565"/>
        <end position="652"/>
    </location>
</feature>
<dbReference type="EMBL" id="CAICTM010000188">
    <property type="protein sequence ID" value="CAB9504208.1"/>
    <property type="molecule type" value="Genomic_DNA"/>
</dbReference>
<dbReference type="GO" id="GO:0000266">
    <property type="term" value="P:mitochondrial fission"/>
    <property type="evidence" value="ECO:0007669"/>
    <property type="project" value="TreeGrafter"/>
</dbReference>
<dbReference type="OrthoDB" id="415706at2759"/>
<dbReference type="GO" id="GO:0008017">
    <property type="term" value="F:microtubule binding"/>
    <property type="evidence" value="ECO:0007669"/>
    <property type="project" value="TreeGrafter"/>
</dbReference>
<reference evidence="3" key="1">
    <citation type="submission" date="2020-06" db="EMBL/GenBank/DDBJ databases">
        <authorList>
            <consortium name="Plant Systems Biology data submission"/>
        </authorList>
    </citation>
    <scope>NUCLEOTIDE SEQUENCE</scope>
    <source>
        <strain evidence="3">D6</strain>
    </source>
</reference>
<feature type="domain" description="Dynamin-type G" evidence="2">
    <location>
        <begin position="27"/>
        <end position="313"/>
    </location>
</feature>
<sequence>MIVTDSDYLEQLEIVRKIRETITTTDEISLPQICVIGDQSSGKSSFLSRLTGVRFPTAAKMCTKAAVVVTCNRDTSLPVPRYEIEDWENPGHYVETESTAEAIDDTQNKLLRKKFGGNGAAWDEEDNAIVADQSIKLRVTGPDVIDIIIVDLPGIQHAGKTKEAIDALIEANIEKPETLNLIVSEAKQDAELTKAIEIAAKYDPNQERTIRVLSKFDNFDTPDTKQRAVRLIKEGLSLDLNGPADVITQLNLGPHAVISIGTDGKLRSDREGDTAEASQLLNQYQVPQSRAGILTLKERLQPLFARLIKQYLPLLKQNASDSLNEAQTYLQKVGEKPVSKNHMVTKCMESLQRRKDELEKKLTDKCLFPLQSMINAVESKLTFEYVTATFQINAFQCVVFQGKNEFDEAVEMVKEIWEPIVHEFIKRCCEVIVDAVQCLRQDEATKIYSKLVSSIQAQYQEHMKNEVLPKFKDSCIEALDDEAFYGTTNHYFNAKFRKEEICPKELEDAFVQKATALLNDNVKSPYNNSTSYRNVNVNYLKECLQEAAEEVAAKHVHSSLKETQKKRLFYAVKANFVVAKKTFVDNILKKTKGILIKGHVKWIDTKLLYSEKIQDAAGEDETVVKLRADLIAKIERLEECMTLLRDVPLPSKEEATDANTSA</sequence>
<dbReference type="InterPro" id="IPR045063">
    <property type="entry name" value="Dynamin_N"/>
</dbReference>
<dbReference type="InterPro" id="IPR022812">
    <property type="entry name" value="Dynamin"/>
</dbReference>
<evidence type="ECO:0000313" key="4">
    <source>
        <dbReference type="Proteomes" id="UP001153069"/>
    </source>
</evidence>
<dbReference type="InterPro" id="IPR001401">
    <property type="entry name" value="Dynamin_GTPase"/>
</dbReference>
<dbReference type="AlphaFoldDB" id="A0A9N8HBN5"/>
<proteinExistence type="predicted"/>
<dbReference type="PROSITE" id="PS51388">
    <property type="entry name" value="GED"/>
    <property type="match status" value="1"/>
</dbReference>
<comment type="caution">
    <text evidence="3">The sequence shown here is derived from an EMBL/GenBank/DDBJ whole genome shotgun (WGS) entry which is preliminary data.</text>
</comment>
<evidence type="ECO:0000259" key="1">
    <source>
        <dbReference type="PROSITE" id="PS51388"/>
    </source>
</evidence>
<evidence type="ECO:0000259" key="2">
    <source>
        <dbReference type="PROSITE" id="PS51718"/>
    </source>
</evidence>
<dbReference type="GO" id="GO:0005874">
    <property type="term" value="C:microtubule"/>
    <property type="evidence" value="ECO:0007669"/>
    <property type="project" value="TreeGrafter"/>
</dbReference>
<dbReference type="GO" id="GO:0016020">
    <property type="term" value="C:membrane"/>
    <property type="evidence" value="ECO:0007669"/>
    <property type="project" value="TreeGrafter"/>
</dbReference>
<dbReference type="Pfam" id="PF00350">
    <property type="entry name" value="Dynamin_N"/>
    <property type="match status" value="1"/>
</dbReference>
<dbReference type="InterPro" id="IPR030381">
    <property type="entry name" value="G_DYNAMIN_dom"/>
</dbReference>
<dbReference type="GO" id="GO:0048312">
    <property type="term" value="P:intracellular distribution of mitochondria"/>
    <property type="evidence" value="ECO:0007669"/>
    <property type="project" value="TreeGrafter"/>
</dbReference>
<evidence type="ECO:0000313" key="3">
    <source>
        <dbReference type="EMBL" id="CAB9504208.1"/>
    </source>
</evidence>
<dbReference type="InterPro" id="IPR027417">
    <property type="entry name" value="P-loop_NTPase"/>
</dbReference>
<keyword evidence="4" id="KW-1185">Reference proteome</keyword>
<dbReference type="SUPFAM" id="SSF52540">
    <property type="entry name" value="P-loop containing nucleoside triphosphate hydrolases"/>
    <property type="match status" value="1"/>
</dbReference>
<accession>A0A9N8HBN5</accession>
<protein>
    <submittedName>
        <fullName evidence="3">Interferon-induced GTP-binding protein</fullName>
    </submittedName>
</protein>
<dbReference type="Gene3D" id="3.40.50.300">
    <property type="entry name" value="P-loop containing nucleotide triphosphate hydrolases"/>
    <property type="match status" value="1"/>
</dbReference>
<dbReference type="Proteomes" id="UP001153069">
    <property type="component" value="Unassembled WGS sequence"/>
</dbReference>
<dbReference type="PROSITE" id="PS51718">
    <property type="entry name" value="G_DYNAMIN_2"/>
    <property type="match status" value="1"/>
</dbReference>
<dbReference type="PANTHER" id="PTHR11566:SF21">
    <property type="entry name" value="DYNAMIN RELATED PROTEIN 1, ISOFORM A"/>
    <property type="match status" value="1"/>
</dbReference>
<dbReference type="GO" id="GO:0003924">
    <property type="term" value="F:GTPase activity"/>
    <property type="evidence" value="ECO:0007669"/>
    <property type="project" value="InterPro"/>
</dbReference>
<dbReference type="GO" id="GO:0016559">
    <property type="term" value="P:peroxisome fission"/>
    <property type="evidence" value="ECO:0007669"/>
    <property type="project" value="TreeGrafter"/>
</dbReference>
<dbReference type="PRINTS" id="PR00195">
    <property type="entry name" value="DYNAMIN"/>
</dbReference>
<dbReference type="PANTHER" id="PTHR11566">
    <property type="entry name" value="DYNAMIN"/>
    <property type="match status" value="1"/>
</dbReference>
<gene>
    <name evidence="3" type="ORF">SEMRO_189_G081560.1</name>
</gene>
<dbReference type="SMART" id="SM00053">
    <property type="entry name" value="DYNc"/>
    <property type="match status" value="1"/>
</dbReference>
<dbReference type="GO" id="GO:0005525">
    <property type="term" value="F:GTP binding"/>
    <property type="evidence" value="ECO:0007669"/>
    <property type="project" value="InterPro"/>
</dbReference>